<evidence type="ECO:0008006" key="2">
    <source>
        <dbReference type="Google" id="ProtNLM"/>
    </source>
</evidence>
<sequence length="255" mass="28658">GANKQLVLAVDGSFCNRTVFAAQLPGVELIARTRKDAVLCHPAAPGSHRFYDAAKFTPEQVRKDDTIPWKTTKLFYGGKRRTIRYKEVPEVLWQGGAKRHRLRLLLIAPTPYRKSQSRKLYYRDPAYLLTSITHHHARALLQIYLDRWQIEVNHREEKDTLGVGQAQLWNPISVPKQPAFAVAAYSALLLAGLQAFGPARGAAFAQLPRWRRKAKRPSCLDLVTLLRQEMAQHPELLAPFGLHTSPQTLTAAAAA</sequence>
<dbReference type="EMBL" id="AUZY01003695">
    <property type="protein sequence ID" value="EQD67760.1"/>
    <property type="molecule type" value="Genomic_DNA"/>
</dbReference>
<dbReference type="InterPro" id="IPR012337">
    <property type="entry name" value="RNaseH-like_sf"/>
</dbReference>
<organism evidence="1">
    <name type="scientific">mine drainage metagenome</name>
    <dbReference type="NCBI Taxonomy" id="410659"/>
    <lineage>
        <taxon>unclassified sequences</taxon>
        <taxon>metagenomes</taxon>
        <taxon>ecological metagenomes</taxon>
    </lineage>
</organism>
<protein>
    <recommendedName>
        <fullName evidence="2">Transposase IS701-like DDE domain-containing protein</fullName>
    </recommendedName>
</protein>
<feature type="non-terminal residue" evidence="1">
    <location>
        <position position="1"/>
    </location>
</feature>
<comment type="caution">
    <text evidence="1">The sequence shown here is derived from an EMBL/GenBank/DDBJ whole genome shotgun (WGS) entry which is preliminary data.</text>
</comment>
<reference evidence="1" key="2">
    <citation type="journal article" date="2014" name="ISME J.">
        <title>Microbial stratification in low pH oxic and suboxic macroscopic growths along an acid mine drainage.</title>
        <authorList>
            <person name="Mendez-Garcia C."/>
            <person name="Mesa V."/>
            <person name="Sprenger R.R."/>
            <person name="Richter M."/>
            <person name="Diez M.S."/>
            <person name="Solano J."/>
            <person name="Bargiela R."/>
            <person name="Golyshina O.V."/>
            <person name="Manteca A."/>
            <person name="Ramos J.L."/>
            <person name="Gallego J.R."/>
            <person name="Llorente I."/>
            <person name="Martins Dos Santos V.A."/>
            <person name="Jensen O.N."/>
            <person name="Pelaez A.I."/>
            <person name="Sanchez J."/>
            <person name="Ferrer M."/>
        </authorList>
    </citation>
    <scope>NUCLEOTIDE SEQUENCE</scope>
</reference>
<accession>T1CJ96</accession>
<proteinExistence type="predicted"/>
<reference evidence="1" key="1">
    <citation type="submission" date="2013-08" db="EMBL/GenBank/DDBJ databases">
        <authorList>
            <person name="Mendez C."/>
            <person name="Richter M."/>
            <person name="Ferrer M."/>
            <person name="Sanchez J."/>
        </authorList>
    </citation>
    <scope>NUCLEOTIDE SEQUENCE</scope>
</reference>
<name>T1CJ96_9ZZZZ</name>
<evidence type="ECO:0000313" key="1">
    <source>
        <dbReference type="EMBL" id="EQD67760.1"/>
    </source>
</evidence>
<gene>
    <name evidence="1" type="ORF">B1B_05819</name>
</gene>
<dbReference type="AlphaFoldDB" id="T1CJ96"/>
<feature type="non-terminal residue" evidence="1">
    <location>
        <position position="255"/>
    </location>
</feature>
<dbReference type="SUPFAM" id="SSF53098">
    <property type="entry name" value="Ribonuclease H-like"/>
    <property type="match status" value="1"/>
</dbReference>